<accession>A0ACB7ZTL2</accession>
<reference evidence="1" key="1">
    <citation type="journal article" date="2021" name="New Phytol.">
        <title>Evolutionary innovations through gain and loss of genes in the ectomycorrhizal Boletales.</title>
        <authorList>
            <person name="Wu G."/>
            <person name="Miyauchi S."/>
            <person name="Morin E."/>
            <person name="Kuo A."/>
            <person name="Drula E."/>
            <person name="Varga T."/>
            <person name="Kohler A."/>
            <person name="Feng B."/>
            <person name="Cao Y."/>
            <person name="Lipzen A."/>
            <person name="Daum C."/>
            <person name="Hundley H."/>
            <person name="Pangilinan J."/>
            <person name="Johnson J."/>
            <person name="Barry K."/>
            <person name="LaButti K."/>
            <person name="Ng V."/>
            <person name="Ahrendt S."/>
            <person name="Min B."/>
            <person name="Choi I.G."/>
            <person name="Park H."/>
            <person name="Plett J.M."/>
            <person name="Magnuson J."/>
            <person name="Spatafora J.W."/>
            <person name="Nagy L.G."/>
            <person name="Henrissat B."/>
            <person name="Grigoriev I.V."/>
            <person name="Yang Z.L."/>
            <person name="Xu J."/>
            <person name="Martin F.M."/>
        </authorList>
    </citation>
    <scope>NUCLEOTIDE SEQUENCE</scope>
    <source>
        <strain evidence="1">ATCC 28755</strain>
    </source>
</reference>
<sequence length="285" mass="31616">MTILYLIARYSGSLGLIGTAVRYMDIIWAYSVNVNLYLAVNWADNIFLLTMKAILAIRVYALFNRSKTVLIFLATFYCLQSTTVIVVAALLYNNRVAQDYFIFIGPFINDLPQTVVVNTSALFSSQDATMLSVVINAVGDTVLLFFALWALVRHALEAKSFNEGCSINVLVRTMAADHLMYFVCNLAWLSSSLAANYITGFYVSVSLVKNVLNVFNALAVVSGPRMVISLRKTENRTRHGGHDGTMTLDDELSTIRFGVREPSQVESVMEKGNGCQATDENVRID</sequence>
<protein>
    <submittedName>
        <fullName evidence="1">Uncharacterized protein</fullName>
    </submittedName>
</protein>
<dbReference type="EMBL" id="MU268536">
    <property type="protein sequence ID" value="KAH7904276.1"/>
    <property type="molecule type" value="Genomic_DNA"/>
</dbReference>
<evidence type="ECO:0000313" key="1">
    <source>
        <dbReference type="EMBL" id="KAH7904276.1"/>
    </source>
</evidence>
<name>A0ACB7ZTL2_9AGAM</name>
<dbReference type="Proteomes" id="UP000790377">
    <property type="component" value="Unassembled WGS sequence"/>
</dbReference>
<keyword evidence="2" id="KW-1185">Reference proteome</keyword>
<comment type="caution">
    <text evidence="1">The sequence shown here is derived from an EMBL/GenBank/DDBJ whole genome shotgun (WGS) entry which is preliminary data.</text>
</comment>
<evidence type="ECO:0000313" key="2">
    <source>
        <dbReference type="Proteomes" id="UP000790377"/>
    </source>
</evidence>
<organism evidence="1 2">
    <name type="scientific">Hygrophoropsis aurantiaca</name>
    <dbReference type="NCBI Taxonomy" id="72124"/>
    <lineage>
        <taxon>Eukaryota</taxon>
        <taxon>Fungi</taxon>
        <taxon>Dikarya</taxon>
        <taxon>Basidiomycota</taxon>
        <taxon>Agaricomycotina</taxon>
        <taxon>Agaricomycetes</taxon>
        <taxon>Agaricomycetidae</taxon>
        <taxon>Boletales</taxon>
        <taxon>Coniophorineae</taxon>
        <taxon>Hygrophoropsidaceae</taxon>
        <taxon>Hygrophoropsis</taxon>
    </lineage>
</organism>
<proteinExistence type="predicted"/>
<gene>
    <name evidence="1" type="ORF">BJ138DRAFT_1131028</name>
</gene>